<dbReference type="Proteomes" id="UP001305779">
    <property type="component" value="Unassembled WGS sequence"/>
</dbReference>
<feature type="domain" description="VOC" evidence="1">
    <location>
        <begin position="6"/>
        <end position="130"/>
    </location>
</feature>
<dbReference type="InterPro" id="IPR029068">
    <property type="entry name" value="Glyas_Bleomycin-R_OHBP_Dase"/>
</dbReference>
<sequence>MSNPLAKAHIRIARPTNDFEPIKKFYCEGLGLEILYEFNDHEGVDGIMLGSSDATYHFEFTQKAGHDAGRAPSEDNLTVFYLSDKAEWGTAVLRMIDAGFQAVSAFNPYWDRCGRTFEDADGYRVVLCNMAWKKQ</sequence>
<organism evidence="3 4">
    <name type="scientific">Zasmidium cellare</name>
    <name type="common">Wine cellar mold</name>
    <name type="synonym">Racodium cellare</name>
    <dbReference type="NCBI Taxonomy" id="395010"/>
    <lineage>
        <taxon>Eukaryota</taxon>
        <taxon>Fungi</taxon>
        <taxon>Dikarya</taxon>
        <taxon>Ascomycota</taxon>
        <taxon>Pezizomycotina</taxon>
        <taxon>Dothideomycetes</taxon>
        <taxon>Dothideomycetidae</taxon>
        <taxon>Mycosphaerellales</taxon>
        <taxon>Mycosphaerellaceae</taxon>
        <taxon>Zasmidium</taxon>
    </lineage>
</organism>
<dbReference type="CDD" id="cd06587">
    <property type="entry name" value="VOC"/>
    <property type="match status" value="1"/>
</dbReference>
<keyword evidence="4" id="KW-1185">Reference proteome</keyword>
<name>A0ABR0EP05_ZASCE</name>
<dbReference type="InterPro" id="IPR037523">
    <property type="entry name" value="VOC_core"/>
</dbReference>
<dbReference type="SUPFAM" id="SSF54593">
    <property type="entry name" value="Glyoxalase/Bleomycin resistance protein/Dihydroxybiphenyl dioxygenase"/>
    <property type="match status" value="1"/>
</dbReference>
<reference evidence="3" key="2">
    <citation type="submission" date="2023-10" db="EMBL/GenBank/DDBJ databases">
        <authorList>
            <person name="Van Westerhoven A."/>
        </authorList>
    </citation>
    <scope>NUCLEOTIDE SEQUENCE</scope>
    <source>
        <strain evidence="3">P124</strain>
    </source>
</reference>
<dbReference type="InterPro" id="IPR058998">
    <property type="entry name" value="YycE-like_N"/>
</dbReference>
<dbReference type="InterPro" id="IPR058997">
    <property type="entry name" value="YycE-like_C"/>
</dbReference>
<evidence type="ECO:0000313" key="2">
    <source>
        <dbReference type="EMBL" id="KAK4493638.1"/>
    </source>
</evidence>
<dbReference type="PROSITE" id="PS51819">
    <property type="entry name" value="VOC"/>
    <property type="match status" value="1"/>
</dbReference>
<evidence type="ECO:0000313" key="3">
    <source>
        <dbReference type="EMBL" id="KAK4503334.1"/>
    </source>
</evidence>
<comment type="caution">
    <text evidence="3">The sequence shown here is derived from an EMBL/GenBank/DDBJ whole genome shotgun (WGS) entry which is preliminary data.</text>
</comment>
<evidence type="ECO:0000259" key="1">
    <source>
        <dbReference type="PROSITE" id="PS51819"/>
    </source>
</evidence>
<dbReference type="Pfam" id="PF22659">
    <property type="entry name" value="YycE-like_C"/>
    <property type="match status" value="1"/>
</dbReference>
<reference evidence="3 4" key="1">
    <citation type="journal article" date="2023" name="G3 (Bethesda)">
        <title>A chromosome-level genome assembly of Zasmidium syzygii isolated from banana leaves.</title>
        <authorList>
            <person name="van Westerhoven A.C."/>
            <person name="Mehrabi R."/>
            <person name="Talebi R."/>
            <person name="Steentjes M.B.F."/>
            <person name="Corcolon B."/>
            <person name="Chong P.A."/>
            <person name="Kema G.H.J."/>
            <person name="Seidl M.F."/>
        </authorList>
    </citation>
    <scope>NUCLEOTIDE SEQUENCE [LARGE SCALE GENOMIC DNA]</scope>
    <source>
        <strain evidence="3 4">P124</strain>
    </source>
</reference>
<protein>
    <recommendedName>
        <fullName evidence="1">VOC domain-containing protein</fullName>
    </recommendedName>
</protein>
<proteinExistence type="predicted"/>
<evidence type="ECO:0000313" key="4">
    <source>
        <dbReference type="Proteomes" id="UP001305779"/>
    </source>
</evidence>
<dbReference type="Gene3D" id="3.10.180.10">
    <property type="entry name" value="2,3-Dihydroxybiphenyl 1,2-Dioxygenase, domain 1"/>
    <property type="match status" value="1"/>
</dbReference>
<accession>A0ABR0EP05</accession>
<dbReference type="EMBL" id="JAXOVC010000016">
    <property type="protein sequence ID" value="KAK4493638.1"/>
    <property type="molecule type" value="Genomic_DNA"/>
</dbReference>
<dbReference type="EMBL" id="JAXOVC010000003">
    <property type="protein sequence ID" value="KAK4503334.1"/>
    <property type="molecule type" value="Genomic_DNA"/>
</dbReference>
<gene>
    <name evidence="3" type="ORF">PRZ48_004249</name>
    <name evidence="2" type="ORF">PRZ48_015305</name>
</gene>
<dbReference type="Pfam" id="PF22658">
    <property type="entry name" value="YycE-like_N"/>
    <property type="match status" value="1"/>
</dbReference>